<dbReference type="PROSITE" id="PS00983">
    <property type="entry name" value="LY6_UPAR"/>
    <property type="match status" value="1"/>
</dbReference>
<dbReference type="Proteomes" id="UP001249851">
    <property type="component" value="Unassembled WGS sequence"/>
</dbReference>
<evidence type="ECO:0000256" key="2">
    <source>
        <dbReference type="SAM" id="Phobius"/>
    </source>
</evidence>
<dbReference type="SUPFAM" id="SSF57302">
    <property type="entry name" value="Snake toxin-like"/>
    <property type="match status" value="1"/>
</dbReference>
<keyword evidence="6" id="KW-1185">Reference proteome</keyword>
<protein>
    <recommendedName>
        <fullName evidence="4">UPAR/Ly6 domain-containing protein</fullName>
    </recommendedName>
</protein>
<evidence type="ECO:0000313" key="6">
    <source>
        <dbReference type="Proteomes" id="UP001249851"/>
    </source>
</evidence>
<keyword evidence="1 3" id="KW-0732">Signal</keyword>
<evidence type="ECO:0000259" key="4">
    <source>
        <dbReference type="Pfam" id="PF00021"/>
    </source>
</evidence>
<evidence type="ECO:0000256" key="1">
    <source>
        <dbReference type="ARBA" id="ARBA00022729"/>
    </source>
</evidence>
<organism evidence="5 6">
    <name type="scientific">Acropora cervicornis</name>
    <name type="common">Staghorn coral</name>
    <dbReference type="NCBI Taxonomy" id="6130"/>
    <lineage>
        <taxon>Eukaryota</taxon>
        <taxon>Metazoa</taxon>
        <taxon>Cnidaria</taxon>
        <taxon>Anthozoa</taxon>
        <taxon>Hexacorallia</taxon>
        <taxon>Scleractinia</taxon>
        <taxon>Astrocoeniina</taxon>
        <taxon>Acroporidae</taxon>
        <taxon>Acropora</taxon>
    </lineage>
</organism>
<feature type="chain" id="PRO_5041967264" description="UPAR/Ly6 domain-containing protein" evidence="3">
    <location>
        <begin position="21"/>
        <end position="131"/>
    </location>
</feature>
<evidence type="ECO:0000256" key="3">
    <source>
        <dbReference type="SAM" id="SignalP"/>
    </source>
</evidence>
<feature type="domain" description="UPAR/Ly6" evidence="4">
    <location>
        <begin position="21"/>
        <end position="109"/>
    </location>
</feature>
<feature type="transmembrane region" description="Helical" evidence="2">
    <location>
        <begin position="111"/>
        <end position="130"/>
    </location>
</feature>
<reference evidence="5" key="2">
    <citation type="journal article" date="2023" name="Science">
        <title>Genomic signatures of disease resistance in endangered staghorn corals.</title>
        <authorList>
            <person name="Vollmer S.V."/>
            <person name="Selwyn J.D."/>
            <person name="Despard B.A."/>
            <person name="Roesel C.L."/>
        </authorList>
    </citation>
    <scope>NUCLEOTIDE SEQUENCE</scope>
    <source>
        <strain evidence="5">K2</strain>
    </source>
</reference>
<keyword evidence="2" id="KW-0812">Transmembrane</keyword>
<keyword evidence="2" id="KW-1133">Transmembrane helix</keyword>
<sequence length="131" mass="15054">MASVLFYFILASWFVSACLCLQCLNCRSSISWEDCEKHTIEEECDEADMVCYTQHRTLQIGQRQHHRFVKSCYFPENCSVKECRATSIKSVNASWCEVQCCDHKDYCNRQSINLASISTVLCLSLLAFVIS</sequence>
<dbReference type="InterPro" id="IPR018363">
    <property type="entry name" value="CD59_antigen_CS"/>
</dbReference>
<dbReference type="AlphaFoldDB" id="A0AAD9UY46"/>
<keyword evidence="2" id="KW-0472">Membrane</keyword>
<accession>A0AAD9UY46</accession>
<proteinExistence type="predicted"/>
<name>A0AAD9UY46_ACRCE</name>
<dbReference type="EMBL" id="JARQWQ010000072">
    <property type="protein sequence ID" value="KAK2554176.1"/>
    <property type="molecule type" value="Genomic_DNA"/>
</dbReference>
<dbReference type="CDD" id="cd00117">
    <property type="entry name" value="TFP"/>
    <property type="match status" value="1"/>
</dbReference>
<evidence type="ECO:0000313" key="5">
    <source>
        <dbReference type="EMBL" id="KAK2554176.1"/>
    </source>
</evidence>
<dbReference type="InterPro" id="IPR045860">
    <property type="entry name" value="Snake_toxin-like_sf"/>
</dbReference>
<feature type="signal peptide" evidence="3">
    <location>
        <begin position="1"/>
        <end position="20"/>
    </location>
</feature>
<dbReference type="InterPro" id="IPR016054">
    <property type="entry name" value="LY6_UPA_recep-like"/>
</dbReference>
<gene>
    <name evidence="5" type="ORF">P5673_024534</name>
</gene>
<comment type="caution">
    <text evidence="5">The sequence shown here is derived from an EMBL/GenBank/DDBJ whole genome shotgun (WGS) entry which is preliminary data.</text>
</comment>
<dbReference type="Pfam" id="PF00021">
    <property type="entry name" value="UPAR_LY6"/>
    <property type="match status" value="1"/>
</dbReference>
<reference evidence="5" key="1">
    <citation type="journal article" date="2023" name="G3 (Bethesda)">
        <title>Whole genome assembly and annotation of the endangered Caribbean coral Acropora cervicornis.</title>
        <authorList>
            <person name="Selwyn J.D."/>
            <person name="Vollmer S.V."/>
        </authorList>
    </citation>
    <scope>NUCLEOTIDE SEQUENCE</scope>
    <source>
        <strain evidence="5">K2</strain>
    </source>
</reference>